<evidence type="ECO:0000256" key="3">
    <source>
        <dbReference type="ARBA" id="ARBA00022642"/>
    </source>
</evidence>
<dbReference type="EMBL" id="VWRR01000007">
    <property type="protein sequence ID" value="KAF6003185.1"/>
    <property type="molecule type" value="Genomic_DNA"/>
</dbReference>
<evidence type="ECO:0000256" key="4">
    <source>
        <dbReference type="ARBA" id="ARBA00022723"/>
    </source>
</evidence>
<dbReference type="GO" id="GO:0006569">
    <property type="term" value="P:L-tryptophan catabolic process"/>
    <property type="evidence" value="ECO:0007669"/>
    <property type="project" value="UniProtKB-UniRule"/>
</dbReference>
<dbReference type="UniPathway" id="UPA00253">
    <property type="reaction ID" value="UER00330"/>
</dbReference>
<protein>
    <recommendedName>
        <fullName evidence="8">3-hydroxyanthranilate 3,4-dioxygenase</fullName>
        <ecNumber evidence="8">1.13.11.6</ecNumber>
    </recommendedName>
    <alternativeName>
        <fullName evidence="8">3-hydroxyanthranilate oxygenase</fullName>
        <shortName evidence="8">3-HAO</shortName>
    </alternativeName>
    <alternativeName>
        <fullName evidence="8">3-hydroxyanthranilic acid dioxygenase</fullName>
        <shortName evidence="8">HAD</shortName>
    </alternativeName>
</protein>
<feature type="region of interest" description="Disordered" evidence="9">
    <location>
        <begin position="179"/>
        <end position="202"/>
    </location>
</feature>
<organism evidence="10 11">
    <name type="scientific">Cyanidiococcus yangmingshanensis</name>
    <dbReference type="NCBI Taxonomy" id="2690220"/>
    <lineage>
        <taxon>Eukaryota</taxon>
        <taxon>Rhodophyta</taxon>
        <taxon>Bangiophyceae</taxon>
        <taxon>Cyanidiales</taxon>
        <taxon>Cyanidiaceae</taxon>
        <taxon>Cyanidiococcus</taxon>
    </lineage>
</organism>
<dbReference type="AlphaFoldDB" id="A0A7J7IJC8"/>
<evidence type="ECO:0000256" key="1">
    <source>
        <dbReference type="ARBA" id="ARBA00001954"/>
    </source>
</evidence>
<dbReference type="Gene3D" id="2.60.120.10">
    <property type="entry name" value="Jelly Rolls"/>
    <property type="match status" value="1"/>
</dbReference>
<dbReference type="OrthoDB" id="204928at2759"/>
<reference evidence="10 11" key="1">
    <citation type="journal article" date="2020" name="J. Phycol.">
        <title>Comparative genome analysis reveals Cyanidiococcus gen. nov., a new extremophilic red algal genus sister to Cyanidioschyzon (Cyanidioschyzonaceae, Rhodophyta).</title>
        <authorList>
            <person name="Liu S.-L."/>
            <person name="Chiang Y.-R."/>
            <person name="Yoon H.S."/>
            <person name="Fu H.-Y."/>
        </authorList>
    </citation>
    <scope>NUCLEOTIDE SEQUENCE [LARGE SCALE GENOMIC DNA]</scope>
    <source>
        <strain evidence="10 11">THAL066</strain>
    </source>
</reference>
<dbReference type="Proteomes" id="UP000530660">
    <property type="component" value="Unassembled WGS sequence"/>
</dbReference>
<evidence type="ECO:0000256" key="5">
    <source>
        <dbReference type="ARBA" id="ARBA00022964"/>
    </source>
</evidence>
<keyword evidence="6 8" id="KW-0560">Oxidoreductase</keyword>
<dbReference type="GO" id="GO:0000334">
    <property type="term" value="F:3-hydroxyanthranilate 3,4-dioxygenase activity"/>
    <property type="evidence" value="ECO:0007669"/>
    <property type="project" value="UniProtKB-UniRule"/>
</dbReference>
<keyword evidence="8" id="KW-0963">Cytoplasm</keyword>
<evidence type="ECO:0000313" key="10">
    <source>
        <dbReference type="EMBL" id="KAF6003185.1"/>
    </source>
</evidence>
<proteinExistence type="inferred from homology"/>
<keyword evidence="4" id="KW-0479">Metal-binding</keyword>
<dbReference type="EC" id="1.13.11.6" evidence="8"/>
<dbReference type="GO" id="GO:0005737">
    <property type="term" value="C:cytoplasm"/>
    <property type="evidence" value="ECO:0007669"/>
    <property type="project" value="UniProtKB-SubCell"/>
</dbReference>
<evidence type="ECO:0000256" key="8">
    <source>
        <dbReference type="HAMAP-Rule" id="MF_03019"/>
    </source>
</evidence>
<keyword evidence="11" id="KW-1185">Reference proteome</keyword>
<comment type="similarity">
    <text evidence="8">Belongs to the 3-HAO family.</text>
</comment>
<dbReference type="PANTHER" id="PTHR15497:SF1">
    <property type="entry name" value="3-HYDROXYANTHRANILATE 3,4-DIOXYGENASE"/>
    <property type="match status" value="1"/>
</dbReference>
<sequence length="202" mass="22693">MSQASVAAHGKLPFPVNLHTWIERNRTRLRPPVGNVVLADDGFLVMLVGGPNTRTDYHIENYEEIFFQIEGDITLKVVDEHSNPPEFRNICIKQGELFVLPAGVPHSPQRPAHSVGLVIERKRSSEDVDILRWYCQSCFSVLHEGKFHCEDIGKDLVPVIRAYFADLSLRTCRRCGWTEPEPAESSCVSPRGVEDESAVGAR</sequence>
<dbReference type="SUPFAM" id="SSF51182">
    <property type="entry name" value="RmlC-like cupins"/>
    <property type="match status" value="1"/>
</dbReference>
<comment type="function">
    <text evidence="2 8">Catalyzes the oxidative ring opening of 3-hydroxyanthranilate to 2-amino-3-carboxymuconate semialdehyde, which spontaneously cyclizes to quinolinate.</text>
</comment>
<keyword evidence="3 8" id="KW-0662">Pyridine nucleotide biosynthesis</keyword>
<dbReference type="InterPro" id="IPR010329">
    <property type="entry name" value="3hydroanth_dOase"/>
</dbReference>
<comment type="caution">
    <text evidence="10">The sequence shown here is derived from an EMBL/GenBank/DDBJ whole genome shotgun (WGS) entry which is preliminary data.</text>
</comment>
<comment type="pathway">
    <text evidence="8">Cofactor biosynthesis; NAD(+) biosynthesis; quinolinate from L-kynurenine: step 3/3.</text>
</comment>
<keyword evidence="5 8" id="KW-0223">Dioxygenase</keyword>
<comment type="catalytic activity">
    <reaction evidence="8">
        <text>3-hydroxyanthranilate + O2 = (2Z,4Z)-2-amino-3-carboxymuconate 6-semialdehyde</text>
        <dbReference type="Rhea" id="RHEA:17953"/>
        <dbReference type="ChEBI" id="CHEBI:15379"/>
        <dbReference type="ChEBI" id="CHEBI:36559"/>
        <dbReference type="ChEBI" id="CHEBI:77612"/>
        <dbReference type="EC" id="1.13.11.6"/>
    </reaction>
</comment>
<evidence type="ECO:0000313" key="11">
    <source>
        <dbReference type="Proteomes" id="UP000530660"/>
    </source>
</evidence>
<dbReference type="GO" id="GO:0043420">
    <property type="term" value="P:anthranilate metabolic process"/>
    <property type="evidence" value="ECO:0007669"/>
    <property type="project" value="UniProtKB-UniRule"/>
</dbReference>
<dbReference type="GO" id="GO:0008198">
    <property type="term" value="F:ferrous iron binding"/>
    <property type="evidence" value="ECO:0007669"/>
    <property type="project" value="UniProtKB-UniRule"/>
</dbReference>
<dbReference type="GO" id="GO:0019805">
    <property type="term" value="P:quinolinate biosynthetic process"/>
    <property type="evidence" value="ECO:0007669"/>
    <property type="project" value="UniProtKB-UniRule"/>
</dbReference>
<evidence type="ECO:0000256" key="7">
    <source>
        <dbReference type="ARBA" id="ARBA00023004"/>
    </source>
</evidence>
<name>A0A7J7IJC8_9RHOD</name>
<evidence type="ECO:0000256" key="6">
    <source>
        <dbReference type="ARBA" id="ARBA00023002"/>
    </source>
</evidence>
<dbReference type="GO" id="GO:0034354">
    <property type="term" value="P:'de novo' NAD+ biosynthetic process from L-tryptophan"/>
    <property type="evidence" value="ECO:0007669"/>
    <property type="project" value="UniProtKB-UniRule"/>
</dbReference>
<comment type="subcellular location">
    <subcellularLocation>
        <location evidence="8">Cytoplasm</location>
    </subcellularLocation>
</comment>
<evidence type="ECO:0000256" key="9">
    <source>
        <dbReference type="SAM" id="MobiDB-lite"/>
    </source>
</evidence>
<dbReference type="PANTHER" id="PTHR15497">
    <property type="entry name" value="3-HYDROXYANTHRANILATE 3,4-DIOXYGENASE"/>
    <property type="match status" value="1"/>
</dbReference>
<dbReference type="InterPro" id="IPR014710">
    <property type="entry name" value="RmlC-like_jellyroll"/>
</dbReference>
<gene>
    <name evidence="10" type="primary">BNA1</name>
    <name evidence="10" type="ORF">F1559_000566</name>
</gene>
<dbReference type="InterPro" id="IPR011051">
    <property type="entry name" value="RmlC_Cupin_sf"/>
</dbReference>
<dbReference type="CDD" id="cd06123">
    <property type="entry name" value="cupin_HAO"/>
    <property type="match status" value="1"/>
</dbReference>
<evidence type="ECO:0000256" key="2">
    <source>
        <dbReference type="ARBA" id="ARBA00002752"/>
    </source>
</evidence>
<comment type="cofactor">
    <cofactor evidence="1">
        <name>Fe(2+)</name>
        <dbReference type="ChEBI" id="CHEBI:29033"/>
    </cofactor>
</comment>
<dbReference type="Pfam" id="PF06052">
    <property type="entry name" value="3-HAO"/>
    <property type="match status" value="1"/>
</dbReference>
<keyword evidence="7" id="KW-0408">Iron</keyword>
<accession>A0A7J7IJC8</accession>
<dbReference type="HAMAP" id="MF_00825">
    <property type="entry name" value="3_HAO"/>
    <property type="match status" value="1"/>
</dbReference>
<dbReference type="NCBIfam" id="TIGR03037">
    <property type="entry name" value="anthran_nbaC"/>
    <property type="match status" value="1"/>
</dbReference>